<feature type="non-terminal residue" evidence="2">
    <location>
        <position position="90"/>
    </location>
</feature>
<protein>
    <submittedName>
        <fullName evidence="2">Uncharacterized protein</fullName>
    </submittedName>
</protein>
<accession>A0A0B7AC43</accession>
<proteinExistence type="predicted"/>
<keyword evidence="1" id="KW-0732">Signal</keyword>
<dbReference type="AlphaFoldDB" id="A0A0B7AC43"/>
<feature type="chain" id="PRO_5002127491" evidence="1">
    <location>
        <begin position="25"/>
        <end position="90"/>
    </location>
</feature>
<feature type="non-terminal residue" evidence="2">
    <location>
        <position position="1"/>
    </location>
</feature>
<reference evidence="2" key="1">
    <citation type="submission" date="2014-12" db="EMBL/GenBank/DDBJ databases">
        <title>Insight into the proteome of Arion vulgaris.</title>
        <authorList>
            <person name="Aradska J."/>
            <person name="Bulat T."/>
            <person name="Smidak R."/>
            <person name="Sarate P."/>
            <person name="Gangsoo J."/>
            <person name="Sialana F."/>
            <person name="Bilban M."/>
            <person name="Lubec G."/>
        </authorList>
    </citation>
    <scope>NUCLEOTIDE SEQUENCE</scope>
    <source>
        <tissue evidence="2">Skin</tissue>
    </source>
</reference>
<dbReference type="EMBL" id="HACG01031719">
    <property type="protein sequence ID" value="CEK78584.1"/>
    <property type="molecule type" value="Transcribed_RNA"/>
</dbReference>
<evidence type="ECO:0000256" key="1">
    <source>
        <dbReference type="SAM" id="SignalP"/>
    </source>
</evidence>
<name>A0A0B7AC43_9EUPU</name>
<organism evidence="2">
    <name type="scientific">Arion vulgaris</name>
    <dbReference type="NCBI Taxonomy" id="1028688"/>
    <lineage>
        <taxon>Eukaryota</taxon>
        <taxon>Metazoa</taxon>
        <taxon>Spiralia</taxon>
        <taxon>Lophotrochozoa</taxon>
        <taxon>Mollusca</taxon>
        <taxon>Gastropoda</taxon>
        <taxon>Heterobranchia</taxon>
        <taxon>Euthyneura</taxon>
        <taxon>Panpulmonata</taxon>
        <taxon>Eupulmonata</taxon>
        <taxon>Stylommatophora</taxon>
        <taxon>Helicina</taxon>
        <taxon>Arionoidea</taxon>
        <taxon>Arionidae</taxon>
        <taxon>Arion</taxon>
    </lineage>
</organism>
<feature type="signal peptide" evidence="1">
    <location>
        <begin position="1"/>
        <end position="24"/>
    </location>
</feature>
<gene>
    <name evidence="2" type="primary">ORF110902</name>
</gene>
<sequence length="90" mass="10098">RSSDKYSICYSFILLWLRLKIVEILSNLDSRMHSYLSQVISLTCYLTMTASSTVSPCENISVNVSVHKTHLLLLQIICSNCQPTLSATVT</sequence>
<evidence type="ECO:0000313" key="2">
    <source>
        <dbReference type="EMBL" id="CEK78584.1"/>
    </source>
</evidence>